<proteinExistence type="predicted"/>
<evidence type="ECO:0000313" key="2">
    <source>
        <dbReference type="EMBL" id="TFK98145.1"/>
    </source>
</evidence>
<feature type="compositionally biased region" description="Polar residues" evidence="1">
    <location>
        <begin position="72"/>
        <end position="91"/>
    </location>
</feature>
<feature type="region of interest" description="Disordered" evidence="1">
    <location>
        <begin position="260"/>
        <end position="326"/>
    </location>
</feature>
<gene>
    <name evidence="2" type="ORF">BDV98DRAFT_585226</name>
</gene>
<dbReference type="EMBL" id="ML178842">
    <property type="protein sequence ID" value="TFK98145.1"/>
    <property type="molecule type" value="Genomic_DNA"/>
</dbReference>
<dbReference type="Proteomes" id="UP000305067">
    <property type="component" value="Unassembled WGS sequence"/>
</dbReference>
<feature type="region of interest" description="Disordered" evidence="1">
    <location>
        <begin position="47"/>
        <end position="110"/>
    </location>
</feature>
<accession>A0A5C3Q7U8</accession>
<evidence type="ECO:0000313" key="3">
    <source>
        <dbReference type="Proteomes" id="UP000305067"/>
    </source>
</evidence>
<feature type="compositionally biased region" description="Polar residues" evidence="1">
    <location>
        <begin position="229"/>
        <end position="242"/>
    </location>
</feature>
<feature type="region of interest" description="Disordered" evidence="1">
    <location>
        <begin position="147"/>
        <end position="168"/>
    </location>
</feature>
<feature type="compositionally biased region" description="Low complexity" evidence="1">
    <location>
        <begin position="277"/>
        <end position="290"/>
    </location>
</feature>
<sequence length="520" mass="56613">MTSKVAFPAPPPTTNSLTIQQRAQRLRTTKKLEKILGSIPEWVDFADAPPSPNAPSRHFKTLSLPKRKTSRITKSTSLSSLSAMIGQSSTLPPRNSKPSPPPQLSFWPKKPLLSQVPAPSASAPSGVRDSFLCLAPLSPSPTAIRFHQPSNTHTLHSPSLSEEFTPTTTSFEIPVSRIRREKMDRVRRRLGHDVPVDMVFPVPIYDEAPYAQEASSVRVSTPAPHLSPMEQSQRGRSYTTAVSLHHKAGISASRDSLIELVNSPSGPHRAHCRSSTHHVLSSPSTSSTLYPPSPPPPQLAHAESNPSGNFLSLDDISEDGESEVEDDLVPIEEEVLDIYQQFSTQPLRASKVGRIAAWANLVSESATPTSPAQVQVLTANRPPNNDSSEWFEEDDTLSDYELVFEGRAGDDSCSSDGPPSPRALTPSNVAECHLSKVGTELDLDDLISSNADAAYLLQYHGRQADSAHAHATMRWDWGVPSGYPPVGIGKGTRKRTGMRQRDEEEDVGLEALALTGMMIY</sequence>
<name>A0A5C3Q7U8_9AGAR</name>
<keyword evidence="3" id="KW-1185">Reference proteome</keyword>
<protein>
    <submittedName>
        <fullName evidence="2">Uncharacterized protein</fullName>
    </submittedName>
</protein>
<feature type="compositionally biased region" description="Basic residues" evidence="1">
    <location>
        <begin position="57"/>
        <end position="71"/>
    </location>
</feature>
<feature type="compositionally biased region" description="Acidic residues" evidence="1">
    <location>
        <begin position="315"/>
        <end position="326"/>
    </location>
</feature>
<feature type="compositionally biased region" description="Low complexity" evidence="1">
    <location>
        <begin position="157"/>
        <end position="168"/>
    </location>
</feature>
<dbReference type="OrthoDB" id="3034829at2759"/>
<feature type="region of interest" description="Disordered" evidence="1">
    <location>
        <begin position="1"/>
        <end position="20"/>
    </location>
</feature>
<evidence type="ECO:0000256" key="1">
    <source>
        <dbReference type="SAM" id="MobiDB-lite"/>
    </source>
</evidence>
<reference evidence="2 3" key="1">
    <citation type="journal article" date="2019" name="Nat. Ecol. Evol.">
        <title>Megaphylogeny resolves global patterns of mushroom evolution.</title>
        <authorList>
            <person name="Varga T."/>
            <person name="Krizsan K."/>
            <person name="Foldi C."/>
            <person name="Dima B."/>
            <person name="Sanchez-Garcia M."/>
            <person name="Sanchez-Ramirez S."/>
            <person name="Szollosi G.J."/>
            <person name="Szarkandi J.G."/>
            <person name="Papp V."/>
            <person name="Albert L."/>
            <person name="Andreopoulos W."/>
            <person name="Angelini C."/>
            <person name="Antonin V."/>
            <person name="Barry K.W."/>
            <person name="Bougher N.L."/>
            <person name="Buchanan P."/>
            <person name="Buyck B."/>
            <person name="Bense V."/>
            <person name="Catcheside P."/>
            <person name="Chovatia M."/>
            <person name="Cooper J."/>
            <person name="Damon W."/>
            <person name="Desjardin D."/>
            <person name="Finy P."/>
            <person name="Geml J."/>
            <person name="Haridas S."/>
            <person name="Hughes K."/>
            <person name="Justo A."/>
            <person name="Karasinski D."/>
            <person name="Kautmanova I."/>
            <person name="Kiss B."/>
            <person name="Kocsube S."/>
            <person name="Kotiranta H."/>
            <person name="LaButti K.M."/>
            <person name="Lechner B.E."/>
            <person name="Liimatainen K."/>
            <person name="Lipzen A."/>
            <person name="Lukacs Z."/>
            <person name="Mihaltcheva S."/>
            <person name="Morgado L.N."/>
            <person name="Niskanen T."/>
            <person name="Noordeloos M.E."/>
            <person name="Ohm R.A."/>
            <person name="Ortiz-Santana B."/>
            <person name="Ovrebo C."/>
            <person name="Racz N."/>
            <person name="Riley R."/>
            <person name="Savchenko A."/>
            <person name="Shiryaev A."/>
            <person name="Soop K."/>
            <person name="Spirin V."/>
            <person name="Szebenyi C."/>
            <person name="Tomsovsky M."/>
            <person name="Tulloss R.E."/>
            <person name="Uehling J."/>
            <person name="Grigoriev I.V."/>
            <person name="Vagvolgyi C."/>
            <person name="Papp T."/>
            <person name="Martin F.M."/>
            <person name="Miettinen O."/>
            <person name="Hibbett D.S."/>
            <person name="Nagy L.G."/>
        </authorList>
    </citation>
    <scope>NUCLEOTIDE SEQUENCE [LARGE SCALE GENOMIC DNA]</scope>
    <source>
        <strain evidence="2 3">CBS 309.79</strain>
    </source>
</reference>
<dbReference type="AlphaFoldDB" id="A0A5C3Q7U8"/>
<feature type="region of interest" description="Disordered" evidence="1">
    <location>
        <begin position="219"/>
        <end position="243"/>
    </location>
</feature>
<feature type="region of interest" description="Disordered" evidence="1">
    <location>
        <begin position="486"/>
        <end position="505"/>
    </location>
</feature>
<organism evidence="2 3">
    <name type="scientific">Pterulicium gracile</name>
    <dbReference type="NCBI Taxonomy" id="1884261"/>
    <lineage>
        <taxon>Eukaryota</taxon>
        <taxon>Fungi</taxon>
        <taxon>Dikarya</taxon>
        <taxon>Basidiomycota</taxon>
        <taxon>Agaricomycotina</taxon>
        <taxon>Agaricomycetes</taxon>
        <taxon>Agaricomycetidae</taxon>
        <taxon>Agaricales</taxon>
        <taxon>Pleurotineae</taxon>
        <taxon>Pterulaceae</taxon>
        <taxon>Pterulicium</taxon>
    </lineage>
</organism>